<evidence type="ECO:0000313" key="1">
    <source>
        <dbReference type="EMBL" id="BCB83774.1"/>
    </source>
</evidence>
<reference evidence="1 2" key="2">
    <citation type="submission" date="2020-03" db="EMBL/GenBank/DDBJ databases">
        <authorList>
            <person name="Ichikawa N."/>
            <person name="Kimura A."/>
            <person name="Kitahashi Y."/>
            <person name="Uohara A."/>
        </authorList>
    </citation>
    <scope>NUCLEOTIDE SEQUENCE [LARGE SCALE GENOMIC DNA]</scope>
    <source>
        <strain evidence="1 2">NBRC 105367</strain>
    </source>
</reference>
<evidence type="ECO:0000313" key="2">
    <source>
        <dbReference type="Proteomes" id="UP000503011"/>
    </source>
</evidence>
<dbReference type="KEGG" id="psuu:Psuf_010870"/>
<accession>A0A6F8YCB5</accession>
<sequence length="338" mass="35473">MSDGYLQDVENCFAAGWSDGLPVIPPYGSLVEAMLAALGWEATEVVGAIPSQSIEIRAEQLAATAVMAGCETRYGPLLRALSEALVDPRFNLSGVEVTTGGVAALVIVGGPIVKELGFAHEANALGANARPNATIGRFAQMVRLFCGRGGGALQPHGTVGHPGRIGFLIAEHPETLWPSFHTQLGHAPGVSAISVMAAEGPNSVNNHFASTGAAVLETIADCIAHSGTTNFYYRHGAYVVALAPDHAELVTSDFSRDDARAFLMEKAVRATDELVRLGRIPEVPRADLDVVAGTMRVPVRDPGRIHFIETGAPGGKFSAVVPAWAGSRHDVSREIPTS</sequence>
<dbReference type="Proteomes" id="UP000503011">
    <property type="component" value="Chromosome"/>
</dbReference>
<keyword evidence="2" id="KW-1185">Reference proteome</keyword>
<organism evidence="1 2">
    <name type="scientific">Phytohabitans suffuscus</name>
    <dbReference type="NCBI Taxonomy" id="624315"/>
    <lineage>
        <taxon>Bacteria</taxon>
        <taxon>Bacillati</taxon>
        <taxon>Actinomycetota</taxon>
        <taxon>Actinomycetes</taxon>
        <taxon>Micromonosporales</taxon>
        <taxon>Micromonosporaceae</taxon>
    </lineage>
</organism>
<protein>
    <submittedName>
        <fullName evidence="1">Uncharacterized protein</fullName>
    </submittedName>
</protein>
<dbReference type="AlphaFoldDB" id="A0A6F8YCB5"/>
<proteinExistence type="predicted"/>
<dbReference type="EMBL" id="AP022871">
    <property type="protein sequence ID" value="BCB83774.1"/>
    <property type="molecule type" value="Genomic_DNA"/>
</dbReference>
<gene>
    <name evidence="1" type="ORF">Psuf_010870</name>
</gene>
<name>A0A6F8YCB5_9ACTN</name>
<dbReference type="RefSeq" id="WP_173154450.1">
    <property type="nucleotide sequence ID" value="NZ_AP022871.1"/>
</dbReference>
<reference evidence="1 2" key="1">
    <citation type="submission" date="2020-03" db="EMBL/GenBank/DDBJ databases">
        <title>Whole genome shotgun sequence of Phytohabitans suffuscus NBRC 105367.</title>
        <authorList>
            <person name="Komaki H."/>
            <person name="Tamura T."/>
        </authorList>
    </citation>
    <scope>NUCLEOTIDE SEQUENCE [LARGE SCALE GENOMIC DNA]</scope>
    <source>
        <strain evidence="1 2">NBRC 105367</strain>
    </source>
</reference>